<evidence type="ECO:0000313" key="2">
    <source>
        <dbReference type="EMBL" id="SFN42246.1"/>
    </source>
</evidence>
<evidence type="ECO:0000313" key="3">
    <source>
        <dbReference type="Proteomes" id="UP000183766"/>
    </source>
</evidence>
<reference evidence="2 3" key="1">
    <citation type="submission" date="2016-10" db="EMBL/GenBank/DDBJ databases">
        <authorList>
            <person name="de Groot N.N."/>
        </authorList>
    </citation>
    <scope>NUCLEOTIDE SEQUENCE [LARGE SCALE GENOMIC DNA]</scope>
    <source>
        <strain evidence="2 3">NLAE-zl-C202</strain>
    </source>
</reference>
<keyword evidence="1" id="KW-1133">Transmembrane helix</keyword>
<feature type="transmembrane region" description="Helical" evidence="1">
    <location>
        <begin position="17"/>
        <end position="37"/>
    </location>
</feature>
<keyword evidence="1" id="KW-0812">Transmembrane</keyword>
<dbReference type="RefSeq" id="WP_074910795.1">
    <property type="nucleotide sequence ID" value="NZ_FOUM01000034.1"/>
</dbReference>
<organism evidence="2 3">
    <name type="scientific">Bacteroides xylanisolvens</name>
    <dbReference type="NCBI Taxonomy" id="371601"/>
    <lineage>
        <taxon>Bacteria</taxon>
        <taxon>Pseudomonadati</taxon>
        <taxon>Bacteroidota</taxon>
        <taxon>Bacteroidia</taxon>
        <taxon>Bacteroidales</taxon>
        <taxon>Bacteroidaceae</taxon>
        <taxon>Bacteroides</taxon>
    </lineage>
</organism>
<evidence type="ECO:0000256" key="1">
    <source>
        <dbReference type="SAM" id="Phobius"/>
    </source>
</evidence>
<keyword evidence="1" id="KW-0472">Membrane</keyword>
<name>A0A1I4YW13_9BACE</name>
<dbReference type="Proteomes" id="UP000183766">
    <property type="component" value="Unassembled WGS sequence"/>
</dbReference>
<dbReference type="AlphaFoldDB" id="A0A1I4YW13"/>
<gene>
    <name evidence="2" type="ORF">SAMN05216250_13429</name>
</gene>
<proteinExistence type="predicted"/>
<dbReference type="EMBL" id="FOUM01000034">
    <property type="protein sequence ID" value="SFN42246.1"/>
    <property type="molecule type" value="Genomic_DNA"/>
</dbReference>
<sequence>MDTEIEIIGFSLCKSDWISVCNLIVTSFIGIWLALIVQKNFTINRAIKDYYIQEVKDVRKLYVDFLNNVYKGKISAKNIKEWFKIVSNRINCVERSLNDSFYIKDSNIGRIHSEIQNFITGTDDFNNGYRNDKLIFRETTKNDILVYHTKLLECFTDVVVKINRAKKHGVFWQIKRWFKK</sequence>
<protein>
    <submittedName>
        <fullName evidence="2">Uncharacterized protein</fullName>
    </submittedName>
</protein>
<accession>A0A1I4YW13</accession>